<proteinExistence type="predicted"/>
<dbReference type="Proteomes" id="UP000053593">
    <property type="component" value="Unassembled WGS sequence"/>
</dbReference>
<gene>
    <name evidence="1" type="ORF">GYMLUDRAFT_484088</name>
</gene>
<accession>A0A0D0BGV6</accession>
<dbReference type="HOGENOM" id="CLU_2812621_0_0_1"/>
<dbReference type="AlphaFoldDB" id="A0A0D0BGV6"/>
<evidence type="ECO:0000313" key="1">
    <source>
        <dbReference type="EMBL" id="KIK63175.1"/>
    </source>
</evidence>
<organism evidence="1 2">
    <name type="scientific">Collybiopsis luxurians FD-317 M1</name>
    <dbReference type="NCBI Taxonomy" id="944289"/>
    <lineage>
        <taxon>Eukaryota</taxon>
        <taxon>Fungi</taxon>
        <taxon>Dikarya</taxon>
        <taxon>Basidiomycota</taxon>
        <taxon>Agaricomycotina</taxon>
        <taxon>Agaricomycetes</taxon>
        <taxon>Agaricomycetidae</taxon>
        <taxon>Agaricales</taxon>
        <taxon>Marasmiineae</taxon>
        <taxon>Omphalotaceae</taxon>
        <taxon>Collybiopsis</taxon>
        <taxon>Collybiopsis luxurians</taxon>
    </lineage>
</organism>
<dbReference type="EMBL" id="KN834765">
    <property type="protein sequence ID" value="KIK63175.1"/>
    <property type="molecule type" value="Genomic_DNA"/>
</dbReference>
<reference evidence="1 2" key="1">
    <citation type="submission" date="2014-04" db="EMBL/GenBank/DDBJ databases">
        <title>Evolutionary Origins and Diversification of the Mycorrhizal Mutualists.</title>
        <authorList>
            <consortium name="DOE Joint Genome Institute"/>
            <consortium name="Mycorrhizal Genomics Consortium"/>
            <person name="Kohler A."/>
            <person name="Kuo A."/>
            <person name="Nagy L.G."/>
            <person name="Floudas D."/>
            <person name="Copeland A."/>
            <person name="Barry K.W."/>
            <person name="Cichocki N."/>
            <person name="Veneault-Fourrey C."/>
            <person name="LaButti K."/>
            <person name="Lindquist E.A."/>
            <person name="Lipzen A."/>
            <person name="Lundell T."/>
            <person name="Morin E."/>
            <person name="Murat C."/>
            <person name="Riley R."/>
            <person name="Ohm R."/>
            <person name="Sun H."/>
            <person name="Tunlid A."/>
            <person name="Henrissat B."/>
            <person name="Grigoriev I.V."/>
            <person name="Hibbett D.S."/>
            <person name="Martin F."/>
        </authorList>
    </citation>
    <scope>NUCLEOTIDE SEQUENCE [LARGE SCALE GENOMIC DNA]</scope>
    <source>
        <strain evidence="1 2">FD-317 M1</strain>
    </source>
</reference>
<evidence type="ECO:0000313" key="2">
    <source>
        <dbReference type="Proteomes" id="UP000053593"/>
    </source>
</evidence>
<sequence length="67" mass="7631">MFGTCSESCHCPLFPPHRPRYSLPDASRLNLIDPRSFRFPPTVPASRCVPAPCPDFCPNMYNVFIIF</sequence>
<protein>
    <submittedName>
        <fullName evidence="1">Uncharacterized protein</fullName>
    </submittedName>
</protein>
<name>A0A0D0BGV6_9AGAR</name>
<keyword evidence="2" id="KW-1185">Reference proteome</keyword>